<accession>A0AAW1WZH2</accession>
<name>A0AAW1WZH2_RUBAR</name>
<evidence type="ECO:0000313" key="1">
    <source>
        <dbReference type="EMBL" id="KAK9930053.1"/>
    </source>
</evidence>
<evidence type="ECO:0000313" key="2">
    <source>
        <dbReference type="Proteomes" id="UP001457282"/>
    </source>
</evidence>
<keyword evidence="2" id="KW-1185">Reference proteome</keyword>
<organism evidence="1 2">
    <name type="scientific">Rubus argutus</name>
    <name type="common">Southern blackberry</name>
    <dbReference type="NCBI Taxonomy" id="59490"/>
    <lineage>
        <taxon>Eukaryota</taxon>
        <taxon>Viridiplantae</taxon>
        <taxon>Streptophyta</taxon>
        <taxon>Embryophyta</taxon>
        <taxon>Tracheophyta</taxon>
        <taxon>Spermatophyta</taxon>
        <taxon>Magnoliopsida</taxon>
        <taxon>eudicotyledons</taxon>
        <taxon>Gunneridae</taxon>
        <taxon>Pentapetalae</taxon>
        <taxon>rosids</taxon>
        <taxon>fabids</taxon>
        <taxon>Rosales</taxon>
        <taxon>Rosaceae</taxon>
        <taxon>Rosoideae</taxon>
        <taxon>Rosoideae incertae sedis</taxon>
        <taxon>Rubus</taxon>
    </lineage>
</organism>
<sequence>MKQLLMLQNKLTGEIPANYAKCTTLIRFRVTTTRSPVSFRLDFGACRMWKSLTSLQFEGPITSISETPRSLHSCLRVTIGYLHGHHLLPAVLAGKGNVQGCQDTHYLLLSGFSNHVCFTIFFVFLKRKERDQDRSLKEESWDVKSFHVLAFSEDEILDSITQENVIGKGGSGNVYKVSLANGKELA</sequence>
<proteinExistence type="predicted"/>
<comment type="caution">
    <text evidence="1">The sequence shown here is derived from an EMBL/GenBank/DDBJ whole genome shotgun (WGS) entry which is preliminary data.</text>
</comment>
<protein>
    <submittedName>
        <fullName evidence="1">Uncharacterized protein</fullName>
    </submittedName>
</protein>
<reference evidence="1 2" key="1">
    <citation type="journal article" date="2023" name="G3 (Bethesda)">
        <title>A chromosome-length genome assembly and annotation of blackberry (Rubus argutus, cv. 'Hillquist').</title>
        <authorList>
            <person name="Bruna T."/>
            <person name="Aryal R."/>
            <person name="Dudchenko O."/>
            <person name="Sargent D.J."/>
            <person name="Mead D."/>
            <person name="Buti M."/>
            <person name="Cavallini A."/>
            <person name="Hytonen T."/>
            <person name="Andres J."/>
            <person name="Pham M."/>
            <person name="Weisz D."/>
            <person name="Mascagni F."/>
            <person name="Usai G."/>
            <person name="Natali L."/>
            <person name="Bassil N."/>
            <person name="Fernandez G.E."/>
            <person name="Lomsadze A."/>
            <person name="Armour M."/>
            <person name="Olukolu B."/>
            <person name="Poorten T."/>
            <person name="Britton C."/>
            <person name="Davik J."/>
            <person name="Ashrafi H."/>
            <person name="Aiden E.L."/>
            <person name="Borodovsky M."/>
            <person name="Worthington M."/>
        </authorList>
    </citation>
    <scope>NUCLEOTIDE SEQUENCE [LARGE SCALE GENOMIC DNA]</scope>
    <source>
        <strain evidence="1">PI 553951</strain>
    </source>
</reference>
<dbReference type="EMBL" id="JBEDUW010000005">
    <property type="protein sequence ID" value="KAK9930053.1"/>
    <property type="molecule type" value="Genomic_DNA"/>
</dbReference>
<dbReference type="AlphaFoldDB" id="A0AAW1WZH2"/>
<gene>
    <name evidence="1" type="ORF">M0R45_027111</name>
</gene>
<dbReference type="Proteomes" id="UP001457282">
    <property type="component" value="Unassembled WGS sequence"/>
</dbReference>